<dbReference type="AlphaFoldDB" id="A0A6V6YSA9"/>
<protein>
    <submittedName>
        <fullName evidence="2">Uncharacterized protein</fullName>
    </submittedName>
</protein>
<feature type="compositionally biased region" description="Basic and acidic residues" evidence="1">
    <location>
        <begin position="23"/>
        <end position="41"/>
    </location>
</feature>
<evidence type="ECO:0000256" key="1">
    <source>
        <dbReference type="SAM" id="MobiDB-lite"/>
    </source>
</evidence>
<feature type="region of interest" description="Disordered" evidence="1">
    <location>
        <begin position="1"/>
        <end position="41"/>
    </location>
</feature>
<dbReference type="EMBL" id="CAIJDP010000060">
    <property type="protein sequence ID" value="CAD0002375.1"/>
    <property type="molecule type" value="Genomic_DNA"/>
</dbReference>
<evidence type="ECO:0000313" key="2">
    <source>
        <dbReference type="EMBL" id="CAD0002375.1"/>
    </source>
</evidence>
<feature type="compositionally biased region" description="Polar residues" evidence="1">
    <location>
        <begin position="1"/>
        <end position="22"/>
    </location>
</feature>
<gene>
    <name evidence="2" type="ORF">FLAT13_01091</name>
</gene>
<keyword evidence="3" id="KW-1185">Reference proteome</keyword>
<sequence length="60" mass="7278">MKTNQVKQKSIENRSNQLNPNNREYRNSREKNNAKVNVKKNEHCDWDQDAFGDDWEFNHN</sequence>
<name>A0A6V6YSA9_9FLAO</name>
<dbReference type="RefSeq" id="WP_180908216.1">
    <property type="nucleotide sequence ID" value="NZ_CAIJDP010000060.1"/>
</dbReference>
<evidence type="ECO:0000313" key="3">
    <source>
        <dbReference type="Proteomes" id="UP000530060"/>
    </source>
</evidence>
<accession>A0A6V6YSA9</accession>
<proteinExistence type="predicted"/>
<comment type="caution">
    <text evidence="2">The sequence shown here is derived from an EMBL/GenBank/DDBJ whole genome shotgun (WGS) entry which is preliminary data.</text>
</comment>
<reference evidence="2 3" key="1">
    <citation type="submission" date="2020-06" db="EMBL/GenBank/DDBJ databases">
        <authorList>
            <person name="Criscuolo A."/>
        </authorList>
    </citation>
    <scope>NUCLEOTIDE SEQUENCE [LARGE SCALE GENOMIC DNA]</scope>
    <source>
        <strain evidence="3">CIP 111411</strain>
    </source>
</reference>
<dbReference type="Proteomes" id="UP000530060">
    <property type="component" value="Unassembled WGS sequence"/>
</dbReference>
<organism evidence="2 3">
    <name type="scientific">Flavobacterium salmonis</name>
    <dbReference type="NCBI Taxonomy" id="2654844"/>
    <lineage>
        <taxon>Bacteria</taxon>
        <taxon>Pseudomonadati</taxon>
        <taxon>Bacteroidota</taxon>
        <taxon>Flavobacteriia</taxon>
        <taxon>Flavobacteriales</taxon>
        <taxon>Flavobacteriaceae</taxon>
        <taxon>Flavobacterium</taxon>
    </lineage>
</organism>